<organism evidence="1 2">
    <name type="scientific">Citrus sinensis</name>
    <name type="common">Sweet orange</name>
    <name type="synonym">Citrus aurantium var. sinensis</name>
    <dbReference type="NCBI Taxonomy" id="2711"/>
    <lineage>
        <taxon>Eukaryota</taxon>
        <taxon>Viridiplantae</taxon>
        <taxon>Streptophyta</taxon>
        <taxon>Embryophyta</taxon>
        <taxon>Tracheophyta</taxon>
        <taxon>Spermatophyta</taxon>
        <taxon>Magnoliopsida</taxon>
        <taxon>eudicotyledons</taxon>
        <taxon>Gunneridae</taxon>
        <taxon>Pentapetalae</taxon>
        <taxon>rosids</taxon>
        <taxon>malvids</taxon>
        <taxon>Sapindales</taxon>
        <taxon>Rutaceae</taxon>
        <taxon>Aurantioideae</taxon>
        <taxon>Citrus</taxon>
    </lineage>
</organism>
<dbReference type="EMBL" id="CM039171">
    <property type="protein sequence ID" value="KAH9791463.1"/>
    <property type="molecule type" value="Genomic_DNA"/>
</dbReference>
<dbReference type="Proteomes" id="UP000829398">
    <property type="component" value="Chromosome 2"/>
</dbReference>
<name>A0ACB8N034_CITSI</name>
<accession>A0ACB8N034</accession>
<protein>
    <submittedName>
        <fullName evidence="1">MO25-like protein</fullName>
    </submittedName>
</protein>
<evidence type="ECO:0000313" key="2">
    <source>
        <dbReference type="Proteomes" id="UP000829398"/>
    </source>
</evidence>
<gene>
    <name evidence="1" type="ORF">KPL71_003768</name>
</gene>
<sequence>MVGFGLFKKKKISSSKTPASSIQDLERIIPEMRMVLFGDDDDEVTVSERACDQLTNTFFSEGRLRVLILSLPKLESGLQLDAIRVIAGLQRRRVAANPYIASDYMENNLDLIDILLSGYQVDDLALTYGAIARGCIRHQCVAKYVLESDHMKKFFAYLQNPSFEIASDAQATFRELLTRHKSTVSEFLSKNQDWFFQEYNSQLLESPNYITRRHAAKLLGDILQCSSNSAVRDKYVSSLNNLRVVMNLLRDSNRHIQFECFHVFKLFVGNQSKPQEIIRVLLANQSKLLQFFGEFYLDRVNDEQFEADKSRVMREIINTTSVTVKS</sequence>
<comment type="caution">
    <text evidence="1">The sequence shown here is derived from an EMBL/GenBank/DDBJ whole genome shotgun (WGS) entry which is preliminary data.</text>
</comment>
<proteinExistence type="predicted"/>
<evidence type="ECO:0000313" key="1">
    <source>
        <dbReference type="EMBL" id="KAH9791463.1"/>
    </source>
</evidence>
<reference evidence="2" key="1">
    <citation type="journal article" date="2023" name="Hortic. Res.">
        <title>A chromosome-level phased genome enabling allele-level studies in sweet orange: a case study on citrus Huanglongbing tolerance.</title>
        <authorList>
            <person name="Wu B."/>
            <person name="Yu Q."/>
            <person name="Deng Z."/>
            <person name="Duan Y."/>
            <person name="Luo F."/>
            <person name="Gmitter F. Jr."/>
        </authorList>
    </citation>
    <scope>NUCLEOTIDE SEQUENCE [LARGE SCALE GENOMIC DNA]</scope>
    <source>
        <strain evidence="2">cv. Valencia</strain>
    </source>
</reference>
<keyword evidence="2" id="KW-1185">Reference proteome</keyword>